<evidence type="ECO:0000313" key="1">
    <source>
        <dbReference type="EMBL" id="KAJ8001650.1"/>
    </source>
</evidence>
<reference evidence="1" key="1">
    <citation type="submission" date="2021-05" db="EMBL/GenBank/DDBJ databases">
        <authorList>
            <person name="Pan Q."/>
            <person name="Jouanno E."/>
            <person name="Zahm M."/>
            <person name="Klopp C."/>
            <person name="Cabau C."/>
            <person name="Louis A."/>
            <person name="Berthelot C."/>
            <person name="Parey E."/>
            <person name="Roest Crollius H."/>
            <person name="Montfort J."/>
            <person name="Robinson-Rechavi M."/>
            <person name="Bouchez O."/>
            <person name="Lampietro C."/>
            <person name="Lopez Roques C."/>
            <person name="Donnadieu C."/>
            <person name="Postlethwait J."/>
            <person name="Bobe J."/>
            <person name="Dillon D."/>
            <person name="Chandos A."/>
            <person name="von Hippel F."/>
            <person name="Guiguen Y."/>
        </authorList>
    </citation>
    <scope>NUCLEOTIDE SEQUENCE</scope>
    <source>
        <strain evidence="1">YG-Jan2019</strain>
    </source>
</reference>
<dbReference type="Proteomes" id="UP001157502">
    <property type="component" value="Chromosome 14"/>
</dbReference>
<proteinExistence type="predicted"/>
<dbReference type="EMBL" id="CM055741">
    <property type="protein sequence ID" value="KAJ8001650.1"/>
    <property type="molecule type" value="Genomic_DNA"/>
</dbReference>
<organism evidence="1 2">
    <name type="scientific">Dallia pectoralis</name>
    <name type="common">Alaska blackfish</name>
    <dbReference type="NCBI Taxonomy" id="75939"/>
    <lineage>
        <taxon>Eukaryota</taxon>
        <taxon>Metazoa</taxon>
        <taxon>Chordata</taxon>
        <taxon>Craniata</taxon>
        <taxon>Vertebrata</taxon>
        <taxon>Euteleostomi</taxon>
        <taxon>Actinopterygii</taxon>
        <taxon>Neopterygii</taxon>
        <taxon>Teleostei</taxon>
        <taxon>Protacanthopterygii</taxon>
        <taxon>Esociformes</taxon>
        <taxon>Umbridae</taxon>
        <taxon>Dallia</taxon>
    </lineage>
</organism>
<accession>A0ACC2GDN9</accession>
<name>A0ACC2GDN9_DALPE</name>
<comment type="caution">
    <text evidence="1">The sequence shown here is derived from an EMBL/GenBank/DDBJ whole genome shotgun (WGS) entry which is preliminary data.</text>
</comment>
<evidence type="ECO:0000313" key="2">
    <source>
        <dbReference type="Proteomes" id="UP001157502"/>
    </source>
</evidence>
<keyword evidence="2" id="KW-1185">Reference proteome</keyword>
<gene>
    <name evidence="1" type="ORF">DPEC_G00171670</name>
</gene>
<protein>
    <submittedName>
        <fullName evidence="1">Uncharacterized protein</fullName>
    </submittedName>
</protein>
<sequence length="448" mass="48068">MARPPPPLPRKLVTGKSLDAEAQRKWSYGSASPPDTPKEAKPPPPLPRKLVTGKSLDAEAQRKWSYGSASPPDTPKEAKVHGSAWNKSGEAQANPFVRRYSQAEDGDDCSSQADVGVADMIRKIEAGKNKKVMGSPLPKATFVFDKTDSSNPCKEVFFQENIMSDPYSLMEWWETVIDKSWDNLVNDPNQTQKGEAEQFSTKAQLVLNAVQLYNLLLNTHGEDLKEHVTELNAIADNLDKVGKGTKIAGITGGATGALGGAAAVAGVLFAPITMGASLALTVVGVGVAAAGGVTGASAAITNKVSGAHDRKKIERILEDTQDKMQDIEACLTFINVGMEQLRKHNLSTLNVVNTTATFRVAKVAEVTGVGSTSAIKASSKVSGNLQGFALGMDMYFSKKKDGKGEPKLKKGMGSNFARKIREMSQELDEGLQEMFKVKDDLMENSLII</sequence>